<comment type="similarity">
    <text evidence="1">Belongs to the choline/ethanolamine kinase family.</text>
</comment>
<reference evidence="5" key="4">
    <citation type="journal article" date="2015" name="G3 (Bethesda)">
        <title>Genome sequences of three phytopathogenic species of the Magnaporthaceae family of fungi.</title>
        <authorList>
            <person name="Okagaki L.H."/>
            <person name="Nunes C.C."/>
            <person name="Sailsbery J."/>
            <person name="Clay B."/>
            <person name="Brown D."/>
            <person name="John T."/>
            <person name="Oh Y."/>
            <person name="Young N."/>
            <person name="Fitzgerald M."/>
            <person name="Haas B.J."/>
            <person name="Zeng Q."/>
            <person name="Young S."/>
            <person name="Adiconis X."/>
            <person name="Fan L."/>
            <person name="Levin J.Z."/>
            <person name="Mitchell T.K."/>
            <person name="Okubara P.A."/>
            <person name="Farman M.L."/>
            <person name="Kohn L.M."/>
            <person name="Birren B."/>
            <person name="Ma L.-J."/>
            <person name="Dean R.A."/>
        </authorList>
    </citation>
    <scope>NUCLEOTIDE SEQUENCE</scope>
    <source>
        <strain evidence="5">ATCC 64411 / 73-15</strain>
    </source>
</reference>
<evidence type="ECO:0000256" key="1">
    <source>
        <dbReference type="ARBA" id="ARBA00038211"/>
    </source>
</evidence>
<dbReference type="OrthoDB" id="10267235at2759"/>
<dbReference type="SUPFAM" id="SSF56112">
    <property type="entry name" value="Protein kinase-like (PK-like)"/>
    <property type="match status" value="1"/>
</dbReference>
<reference evidence="4" key="1">
    <citation type="submission" date="2010-05" db="EMBL/GenBank/DDBJ databases">
        <title>The Genome Sequence of Magnaporthe poae strain ATCC 64411.</title>
        <authorList>
            <consortium name="The Broad Institute Genome Sequencing Platform"/>
            <consortium name="Broad Institute Genome Sequencing Center for Infectious Disease"/>
            <person name="Ma L.-J."/>
            <person name="Dead R."/>
            <person name="Young S."/>
            <person name="Zeng Q."/>
            <person name="Koehrsen M."/>
            <person name="Alvarado L."/>
            <person name="Berlin A."/>
            <person name="Chapman S.B."/>
            <person name="Chen Z."/>
            <person name="Freedman E."/>
            <person name="Gellesch M."/>
            <person name="Goldberg J."/>
            <person name="Griggs A."/>
            <person name="Gujja S."/>
            <person name="Heilman E.R."/>
            <person name="Heiman D."/>
            <person name="Hepburn T."/>
            <person name="Howarth C."/>
            <person name="Jen D."/>
            <person name="Larson L."/>
            <person name="Mehta T."/>
            <person name="Neiman D."/>
            <person name="Pearson M."/>
            <person name="Roberts A."/>
            <person name="Saif S."/>
            <person name="Shea T."/>
            <person name="Shenoy N."/>
            <person name="Sisk P."/>
            <person name="Stolte C."/>
            <person name="Sykes S."/>
            <person name="Walk T."/>
            <person name="White J."/>
            <person name="Yandava C."/>
            <person name="Haas B."/>
            <person name="Nusbaum C."/>
            <person name="Birren B."/>
        </authorList>
    </citation>
    <scope>NUCLEOTIDE SEQUENCE</scope>
    <source>
        <strain evidence="4">ATCC 64411</strain>
    </source>
</reference>
<feature type="compositionally biased region" description="Basic residues" evidence="2">
    <location>
        <begin position="67"/>
        <end position="79"/>
    </location>
</feature>
<dbReference type="EMBL" id="GL876967">
    <property type="protein sequence ID" value="KLU83446.1"/>
    <property type="molecule type" value="Genomic_DNA"/>
</dbReference>
<keyword evidence="6" id="KW-1185">Reference proteome</keyword>
<dbReference type="Pfam" id="PF01633">
    <property type="entry name" value="Choline_kinase"/>
    <property type="match status" value="1"/>
</dbReference>
<gene>
    <name evidence="4" type="ORF">MAPG_02506</name>
</gene>
<dbReference type="Gene3D" id="3.90.1200.10">
    <property type="match status" value="1"/>
</dbReference>
<organism evidence="5 6">
    <name type="scientific">Magnaporthiopsis poae (strain ATCC 64411 / 73-15)</name>
    <name type="common">Kentucky bluegrass fungus</name>
    <name type="synonym">Magnaporthe poae</name>
    <dbReference type="NCBI Taxonomy" id="644358"/>
    <lineage>
        <taxon>Eukaryota</taxon>
        <taxon>Fungi</taxon>
        <taxon>Dikarya</taxon>
        <taxon>Ascomycota</taxon>
        <taxon>Pezizomycotina</taxon>
        <taxon>Sordariomycetes</taxon>
        <taxon>Sordariomycetidae</taxon>
        <taxon>Magnaporthales</taxon>
        <taxon>Magnaporthaceae</taxon>
        <taxon>Magnaporthiopsis</taxon>
    </lineage>
</organism>
<evidence type="ECO:0000313" key="5">
    <source>
        <dbReference type="EnsemblFungi" id="MAPG_02506T0"/>
    </source>
</evidence>
<name>A0A0C4DRJ6_MAGP6</name>
<evidence type="ECO:0000313" key="6">
    <source>
        <dbReference type="Proteomes" id="UP000011715"/>
    </source>
</evidence>
<dbReference type="GO" id="GO:0004103">
    <property type="term" value="F:choline kinase activity"/>
    <property type="evidence" value="ECO:0007669"/>
    <property type="project" value="TreeGrafter"/>
</dbReference>
<protein>
    <submittedName>
        <fullName evidence="4">Choline kinase</fullName>
    </submittedName>
</protein>
<feature type="domain" description="Choline kinase N-terminal" evidence="3">
    <location>
        <begin position="268"/>
        <end position="350"/>
    </location>
</feature>
<dbReference type="GO" id="GO:0004305">
    <property type="term" value="F:ethanolamine kinase activity"/>
    <property type="evidence" value="ECO:0007669"/>
    <property type="project" value="TreeGrafter"/>
</dbReference>
<accession>A0A0C4DRJ6</accession>
<evidence type="ECO:0000256" key="2">
    <source>
        <dbReference type="SAM" id="MobiDB-lite"/>
    </source>
</evidence>
<dbReference type="OMA" id="CEQVINW"/>
<keyword evidence="4" id="KW-0418">Kinase</keyword>
<dbReference type="PANTHER" id="PTHR22603:SF93">
    <property type="entry name" value="RE24176P"/>
    <property type="match status" value="1"/>
</dbReference>
<evidence type="ECO:0000259" key="3">
    <source>
        <dbReference type="Pfam" id="PF04428"/>
    </source>
</evidence>
<dbReference type="EnsemblFungi" id="MAPG_02506T0">
    <property type="protein sequence ID" value="MAPG_02506T0"/>
    <property type="gene ID" value="MAPG_02506"/>
</dbReference>
<dbReference type="GO" id="GO:0005737">
    <property type="term" value="C:cytoplasm"/>
    <property type="evidence" value="ECO:0007669"/>
    <property type="project" value="TreeGrafter"/>
</dbReference>
<feature type="compositionally biased region" description="Polar residues" evidence="2">
    <location>
        <begin position="256"/>
        <end position="268"/>
    </location>
</feature>
<feature type="compositionally biased region" description="Basic residues" evidence="2">
    <location>
        <begin position="127"/>
        <end position="142"/>
    </location>
</feature>
<dbReference type="Proteomes" id="UP000011715">
    <property type="component" value="Unassembled WGS sequence"/>
</dbReference>
<feature type="region of interest" description="Disordered" evidence="2">
    <location>
        <begin position="1"/>
        <end position="212"/>
    </location>
</feature>
<dbReference type="CDD" id="cd05157">
    <property type="entry name" value="ETNK_euk"/>
    <property type="match status" value="1"/>
</dbReference>
<feature type="compositionally biased region" description="Polar residues" evidence="2">
    <location>
        <begin position="99"/>
        <end position="111"/>
    </location>
</feature>
<dbReference type="InterPro" id="IPR011009">
    <property type="entry name" value="Kinase-like_dom_sf"/>
</dbReference>
<reference evidence="4" key="3">
    <citation type="submission" date="2011-03" db="EMBL/GenBank/DDBJ databases">
        <title>Annotation of Magnaporthe poae ATCC 64411.</title>
        <authorList>
            <person name="Ma L.-J."/>
            <person name="Dead R."/>
            <person name="Young S.K."/>
            <person name="Zeng Q."/>
            <person name="Gargeya S."/>
            <person name="Fitzgerald M."/>
            <person name="Haas B."/>
            <person name="Abouelleil A."/>
            <person name="Alvarado L."/>
            <person name="Arachchi H.M."/>
            <person name="Berlin A."/>
            <person name="Brown A."/>
            <person name="Chapman S.B."/>
            <person name="Chen Z."/>
            <person name="Dunbar C."/>
            <person name="Freedman E."/>
            <person name="Gearin G."/>
            <person name="Gellesch M."/>
            <person name="Goldberg J."/>
            <person name="Griggs A."/>
            <person name="Gujja S."/>
            <person name="Heiman D."/>
            <person name="Howarth C."/>
            <person name="Larson L."/>
            <person name="Lui A."/>
            <person name="MacDonald P.J.P."/>
            <person name="Mehta T."/>
            <person name="Montmayeur A."/>
            <person name="Murphy C."/>
            <person name="Neiman D."/>
            <person name="Pearson M."/>
            <person name="Priest M."/>
            <person name="Roberts A."/>
            <person name="Saif S."/>
            <person name="Shea T."/>
            <person name="Shenoy N."/>
            <person name="Sisk P."/>
            <person name="Stolte C."/>
            <person name="Sykes S."/>
            <person name="Yandava C."/>
            <person name="Wortman J."/>
            <person name="Nusbaum C."/>
            <person name="Birren B."/>
        </authorList>
    </citation>
    <scope>NUCLEOTIDE SEQUENCE</scope>
    <source>
        <strain evidence="4">ATCC 64411</strain>
    </source>
</reference>
<dbReference type="Pfam" id="PF04428">
    <property type="entry name" value="Choline_kin_N"/>
    <property type="match status" value="1"/>
</dbReference>
<dbReference type="eggNOG" id="KOG2686">
    <property type="taxonomic scope" value="Eukaryota"/>
</dbReference>
<keyword evidence="4" id="KW-0808">Transferase</keyword>
<dbReference type="VEuPathDB" id="FungiDB:MAPG_02506"/>
<dbReference type="AlphaFoldDB" id="A0A0C4DRJ6"/>
<dbReference type="PANTHER" id="PTHR22603">
    <property type="entry name" value="CHOLINE/ETHANOALAMINE KINASE"/>
    <property type="match status" value="1"/>
</dbReference>
<proteinExistence type="inferred from homology"/>
<dbReference type="GO" id="GO:0006646">
    <property type="term" value="P:phosphatidylethanolamine biosynthetic process"/>
    <property type="evidence" value="ECO:0007669"/>
    <property type="project" value="TreeGrafter"/>
</dbReference>
<dbReference type="InterPro" id="IPR007521">
    <property type="entry name" value="Choline_kin_N"/>
</dbReference>
<feature type="compositionally biased region" description="Polar residues" evidence="2">
    <location>
        <begin position="181"/>
        <end position="195"/>
    </location>
</feature>
<feature type="region of interest" description="Disordered" evidence="2">
    <location>
        <begin position="233"/>
        <end position="271"/>
    </location>
</feature>
<dbReference type="STRING" id="644358.A0A0C4DRJ6"/>
<dbReference type="Gene3D" id="3.30.200.20">
    <property type="entry name" value="Phosphorylase Kinase, domain 1"/>
    <property type="match status" value="1"/>
</dbReference>
<dbReference type="EMBL" id="ADBL01000625">
    <property type="status" value="NOT_ANNOTATED_CDS"/>
    <property type="molecule type" value="Genomic_DNA"/>
</dbReference>
<feature type="region of interest" description="Disordered" evidence="2">
    <location>
        <begin position="288"/>
        <end position="316"/>
    </location>
</feature>
<reference evidence="6" key="2">
    <citation type="submission" date="2010-05" db="EMBL/GenBank/DDBJ databases">
        <title>The genome sequence of Magnaporthe poae strain ATCC 64411.</title>
        <authorList>
            <person name="Ma L.-J."/>
            <person name="Dead R."/>
            <person name="Young S."/>
            <person name="Zeng Q."/>
            <person name="Koehrsen M."/>
            <person name="Alvarado L."/>
            <person name="Berlin A."/>
            <person name="Chapman S.B."/>
            <person name="Chen Z."/>
            <person name="Freedman E."/>
            <person name="Gellesch M."/>
            <person name="Goldberg J."/>
            <person name="Griggs A."/>
            <person name="Gujja S."/>
            <person name="Heilman E.R."/>
            <person name="Heiman D."/>
            <person name="Hepburn T."/>
            <person name="Howarth C."/>
            <person name="Jen D."/>
            <person name="Larson L."/>
            <person name="Mehta T."/>
            <person name="Neiman D."/>
            <person name="Pearson M."/>
            <person name="Roberts A."/>
            <person name="Saif S."/>
            <person name="Shea T."/>
            <person name="Shenoy N."/>
            <person name="Sisk P."/>
            <person name="Stolte C."/>
            <person name="Sykes S."/>
            <person name="Walk T."/>
            <person name="White J."/>
            <person name="Yandava C."/>
            <person name="Haas B."/>
            <person name="Nusbaum C."/>
            <person name="Birren B."/>
        </authorList>
    </citation>
    <scope>NUCLEOTIDE SEQUENCE [LARGE SCALE GENOMIC DNA]</scope>
    <source>
        <strain evidence="6">ATCC 64411 / 73-15</strain>
    </source>
</reference>
<feature type="compositionally biased region" description="Basic residues" evidence="2">
    <location>
        <begin position="165"/>
        <end position="180"/>
    </location>
</feature>
<evidence type="ECO:0000313" key="4">
    <source>
        <dbReference type="EMBL" id="KLU83446.1"/>
    </source>
</evidence>
<feature type="compositionally biased region" description="Basic residues" evidence="2">
    <location>
        <begin position="243"/>
        <end position="255"/>
    </location>
</feature>
<reference evidence="5" key="5">
    <citation type="submission" date="2015-06" db="UniProtKB">
        <authorList>
            <consortium name="EnsemblFungi"/>
        </authorList>
    </citation>
    <scope>IDENTIFICATION</scope>
    <source>
        <strain evidence="5">ATCC 64411</strain>
    </source>
</reference>
<sequence length="853" mass="93462">MPLLSNHFHAMSNPTSPALGQPRKSALRNDDDPERSPLSGAVKAVQIAEPEAMSQPGPQSPDDGPSRKQHTAGRTKRLSGRLPATSPRIPFNHAGVEIPNSTASSAASPIQTPDEASRHEGQQQQSHHSHHSHNHNHHHGHRIDRASQKLIAQVAEWLQSEKDKKAARKKKRATGRRKSKSPPSKTDGDSASATPAPSLRPRAGSIDSESSEVSLDRLQRIVDENMAALGLDPVAVTSGQQRPGRRHSGRFKKSRSSLQLSRTASSDTDYVDGDVLVPSCEAVLDNSKTLSYSGGKPGSASEEPMTPVGGGSAQSRREESRQAWLVFKGEIIRLAHTLRLKGWRRVPLDSGDQVGVERLSGALTNAVYVVTPPADVVDAASAEGRKVPPKLLLRIYGPNVEQLIDREKELAVLKRLARKKIGPRLLGTFTNGRFEQFLNATALTPPNLREPETSRMIAKRMRELHDGIDLLEQELGDGPNVWVNWDNWLDTVERTVTFLDRKVVAGGDAARTGFVCGVEWPVFRGLVDRYRRHLNEYYGHPKKIREKLVFAHNDTQYGNILRIRPDDEKSPLLQPANEHKQLVVIDFEYAAANLPGLEFANHFTEWAYNYHDAVAPFACNTAMYPTLEQQQRFVRAYVDHRGGASSSRVTTPVVGPASTPPVTLAALQNSNASSSSIVDFMLDARVPPGGWKEEDKRREEAADAQVHALLEETRLWRPANSAQWVAWGIVQAKLPDLAEEIAREKEEKGEAEAKMQAGMDAQNGPAGVVPAAEAAGTLVSDGEVASAAEVAAAEVAAAVAEREEDSGEGDEFDYLAYTRDRALFFLGDCVLMGLVKLEDLPEGLRAQLKFVDY</sequence>